<feature type="compositionally biased region" description="Acidic residues" evidence="7">
    <location>
        <begin position="41"/>
        <end position="73"/>
    </location>
</feature>
<dbReference type="EMBL" id="HE978326">
    <property type="protein sequence ID" value="CCK73088.1"/>
    <property type="molecule type" value="Genomic_DNA"/>
</dbReference>
<evidence type="ECO:0000256" key="4">
    <source>
        <dbReference type="ARBA" id="ARBA00023125"/>
    </source>
</evidence>
<keyword evidence="4" id="KW-0238">DNA-binding</keyword>
<feature type="region of interest" description="Disordered" evidence="7">
    <location>
        <begin position="1"/>
        <end position="81"/>
    </location>
</feature>
<evidence type="ECO:0000256" key="6">
    <source>
        <dbReference type="ARBA" id="ARBA00023242"/>
    </source>
</evidence>
<dbReference type="PANTHER" id="PTHR48019">
    <property type="entry name" value="SERUM RESPONSE FACTOR HOMOLOG"/>
    <property type="match status" value="1"/>
</dbReference>
<dbReference type="GO" id="GO:1900079">
    <property type="term" value="P:regulation of arginine biosynthetic process"/>
    <property type="evidence" value="ECO:0007669"/>
    <property type="project" value="EnsemblFungi"/>
</dbReference>
<dbReference type="GO" id="GO:0000981">
    <property type="term" value="F:DNA-binding transcription factor activity, RNA polymerase II-specific"/>
    <property type="evidence" value="ECO:0007669"/>
    <property type="project" value="InterPro"/>
</dbReference>
<dbReference type="GeneID" id="34528868"/>
<dbReference type="GO" id="GO:0046983">
    <property type="term" value="F:protein dimerization activity"/>
    <property type="evidence" value="ECO:0007669"/>
    <property type="project" value="InterPro"/>
</dbReference>
<dbReference type="InterPro" id="IPR050142">
    <property type="entry name" value="MADS-box/MEF2_TF"/>
</dbReference>
<dbReference type="RefSeq" id="XP_022467332.1">
    <property type="nucleotide sequence ID" value="XM_022611102.1"/>
</dbReference>
<dbReference type="Pfam" id="PF00319">
    <property type="entry name" value="SRF-TF"/>
    <property type="match status" value="1"/>
</dbReference>
<dbReference type="Gene3D" id="3.40.1810.10">
    <property type="entry name" value="Transcription factor, MADS-box"/>
    <property type="match status" value="1"/>
</dbReference>
<dbReference type="FunFam" id="3.40.1810.10:FF:000002">
    <property type="entry name" value="Serum response factor b"/>
    <property type="match status" value="1"/>
</dbReference>
<dbReference type="CDD" id="cd00266">
    <property type="entry name" value="MADS_SRF_like"/>
    <property type="match status" value="1"/>
</dbReference>
<dbReference type="GO" id="GO:0045944">
    <property type="term" value="P:positive regulation of transcription by RNA polymerase II"/>
    <property type="evidence" value="ECO:0007669"/>
    <property type="project" value="EnsemblFungi"/>
</dbReference>
<dbReference type="AlphaFoldDB" id="J7RT19"/>
<evidence type="ECO:0000256" key="7">
    <source>
        <dbReference type="SAM" id="MobiDB-lite"/>
    </source>
</evidence>
<dbReference type="OrthoDB" id="2284405at2759"/>
<dbReference type="GO" id="GO:0005634">
    <property type="term" value="C:nucleus"/>
    <property type="evidence" value="ECO:0007669"/>
    <property type="project" value="UniProtKB-SubCell"/>
</dbReference>
<dbReference type="PROSITE" id="PS50066">
    <property type="entry name" value="MADS_BOX_2"/>
    <property type="match status" value="1"/>
</dbReference>
<evidence type="ECO:0000259" key="8">
    <source>
        <dbReference type="PROSITE" id="PS50066"/>
    </source>
</evidence>
<evidence type="ECO:0000256" key="1">
    <source>
        <dbReference type="ARBA" id="ARBA00004123"/>
    </source>
</evidence>
<keyword evidence="5" id="KW-0804">Transcription</keyword>
<reference evidence="10" key="2">
    <citation type="submission" date="2012-08" db="EMBL/GenBank/DDBJ databases">
        <title>Genome sequence of Kazachstania naganishii.</title>
        <authorList>
            <person name="Gordon J.L."/>
            <person name="Armisen D."/>
            <person name="Proux-Wera E."/>
            <person name="OhEigeartaigh S.S."/>
            <person name="Byrne K.P."/>
            <person name="Wolfe K.H."/>
        </authorList>
    </citation>
    <scope>NUCLEOTIDE SEQUENCE [LARGE SCALE GENOMIC DNA]</scope>
    <source>
        <strain evidence="10">ATCC MYA-139 / BCRC 22969 / CBS 8797 / CCRC 22969 / KCTC 17520 / NBRC 10181 / NCYC 3082</strain>
    </source>
</reference>
<dbReference type="SMART" id="SM00432">
    <property type="entry name" value="MADS"/>
    <property type="match status" value="1"/>
</dbReference>
<evidence type="ECO:0000256" key="2">
    <source>
        <dbReference type="ARBA" id="ARBA00022503"/>
    </source>
</evidence>
<dbReference type="GO" id="GO:0000987">
    <property type="term" value="F:cis-regulatory region sequence-specific DNA binding"/>
    <property type="evidence" value="ECO:0007669"/>
    <property type="project" value="EnsemblFungi"/>
</dbReference>
<dbReference type="KEGG" id="kng:KNAG_0M02350"/>
<name>J7RT19_HUIN7</name>
<accession>J7RT19</accession>
<reference evidence="9 10" key="1">
    <citation type="journal article" date="2011" name="Proc. Natl. Acad. Sci. U.S.A.">
        <title>Evolutionary erosion of yeast sex chromosomes by mating-type switching accidents.</title>
        <authorList>
            <person name="Gordon J.L."/>
            <person name="Armisen D."/>
            <person name="Proux-Wera E."/>
            <person name="Oheigeartaigh S.S."/>
            <person name="Byrne K.P."/>
            <person name="Wolfe K.H."/>
        </authorList>
    </citation>
    <scope>NUCLEOTIDE SEQUENCE [LARGE SCALE GENOMIC DNA]</scope>
    <source>
        <strain evidence="10">ATCC MYA-139 / BCRC 22969 / CBS 8797 / CCRC 22969 / KCTC 17520 / NBRC 10181 / NCYC 3082</strain>
    </source>
</reference>
<dbReference type="Proteomes" id="UP000006310">
    <property type="component" value="Chromosome 13"/>
</dbReference>
<dbReference type="SUPFAM" id="SSF55455">
    <property type="entry name" value="SRF-like"/>
    <property type="match status" value="1"/>
</dbReference>
<keyword evidence="6" id="KW-0539">Nucleus</keyword>
<dbReference type="GO" id="GO:1900081">
    <property type="term" value="P:regulation of arginine catabolic process"/>
    <property type="evidence" value="ECO:0007669"/>
    <property type="project" value="EnsemblFungi"/>
</dbReference>
<dbReference type="InterPro" id="IPR033897">
    <property type="entry name" value="SRF-like_MADS-box"/>
</dbReference>
<evidence type="ECO:0000256" key="3">
    <source>
        <dbReference type="ARBA" id="ARBA00023015"/>
    </source>
</evidence>
<proteinExistence type="predicted"/>
<dbReference type="STRING" id="1071383.J7RT19"/>
<dbReference type="InterPro" id="IPR002100">
    <property type="entry name" value="TF_MADSbox"/>
</dbReference>
<dbReference type="PROSITE" id="PS00350">
    <property type="entry name" value="MADS_BOX_1"/>
    <property type="match status" value="1"/>
</dbReference>
<sequence length="168" mass="19085">MKGALRDVPSKKTTSKVETRSVTRGRSTKGVDSAGSNNSDASDEEEEDEEEDDEDEDDDAQEDEDLDEEDDHDLDLMEEPRDVRRKVPIKYLENRTRRQVTFAKRRHGIMKKAYELSVLTGSNILLLILSRSGLVYTFSTPKLEPIIRDEEGKTLIRKCLNAGEAGPW</sequence>
<protein>
    <recommendedName>
        <fullName evidence="8">MADS-box domain-containing protein</fullName>
    </recommendedName>
</protein>
<feature type="compositionally biased region" description="Basic and acidic residues" evidence="7">
    <location>
        <begin position="1"/>
        <end position="21"/>
    </location>
</feature>
<dbReference type="PRINTS" id="PR00404">
    <property type="entry name" value="MADSDOMAIN"/>
</dbReference>
<dbReference type="InterPro" id="IPR036879">
    <property type="entry name" value="TF_MADSbox_sf"/>
</dbReference>
<dbReference type="eggNOG" id="KOG0015">
    <property type="taxonomic scope" value="Eukaryota"/>
</dbReference>
<gene>
    <name evidence="9" type="primary">KNAG0M02350</name>
    <name evidence="9" type="ordered locus">KNAG_0M02350</name>
</gene>
<comment type="subcellular location">
    <subcellularLocation>
        <location evidence="1">Nucleus</location>
    </subcellularLocation>
</comment>
<dbReference type="GO" id="GO:0006525">
    <property type="term" value="P:arginine metabolic process"/>
    <property type="evidence" value="ECO:0007669"/>
    <property type="project" value="UniProtKB-KW"/>
</dbReference>
<organism evidence="9 10">
    <name type="scientific">Huiozyma naganishii (strain ATCC MYA-139 / BCRC 22969 / CBS 8797 / KCTC 17520 / NBRC 10181 / NCYC 3082 / Yp74L-3)</name>
    <name type="common">Yeast</name>
    <name type="synonym">Kazachstania naganishii</name>
    <dbReference type="NCBI Taxonomy" id="1071383"/>
    <lineage>
        <taxon>Eukaryota</taxon>
        <taxon>Fungi</taxon>
        <taxon>Dikarya</taxon>
        <taxon>Ascomycota</taxon>
        <taxon>Saccharomycotina</taxon>
        <taxon>Saccharomycetes</taxon>
        <taxon>Saccharomycetales</taxon>
        <taxon>Saccharomycetaceae</taxon>
        <taxon>Huiozyma</taxon>
    </lineage>
</organism>
<feature type="domain" description="MADS-box" evidence="8">
    <location>
        <begin position="82"/>
        <end position="142"/>
    </location>
</feature>
<evidence type="ECO:0000313" key="9">
    <source>
        <dbReference type="EMBL" id="CCK73088.1"/>
    </source>
</evidence>
<evidence type="ECO:0000256" key="5">
    <source>
        <dbReference type="ARBA" id="ARBA00023163"/>
    </source>
</evidence>
<keyword evidence="2" id="KW-0056">Arginine metabolism</keyword>
<keyword evidence="10" id="KW-1185">Reference proteome</keyword>
<keyword evidence="3" id="KW-0805">Transcription regulation</keyword>
<evidence type="ECO:0000313" key="10">
    <source>
        <dbReference type="Proteomes" id="UP000006310"/>
    </source>
</evidence>
<dbReference type="HOGENOM" id="CLU_130026_1_0_1"/>